<dbReference type="Pfam" id="PF24175">
    <property type="entry name" value="SU10_adaptor"/>
    <property type="match status" value="1"/>
</dbReference>
<gene>
    <name evidence="1" type="ORF">MM415B01982_0005</name>
</gene>
<dbReference type="EMBL" id="MT141185">
    <property type="protein sequence ID" value="QJA55848.1"/>
    <property type="molecule type" value="Genomic_DNA"/>
</dbReference>
<evidence type="ECO:0000313" key="1">
    <source>
        <dbReference type="EMBL" id="QJA55848.1"/>
    </source>
</evidence>
<dbReference type="AlphaFoldDB" id="A0A6M3IF87"/>
<proteinExistence type="predicted"/>
<reference evidence="1" key="1">
    <citation type="submission" date="2020-03" db="EMBL/GenBank/DDBJ databases">
        <title>The deep terrestrial virosphere.</title>
        <authorList>
            <person name="Holmfeldt K."/>
            <person name="Nilsson E."/>
            <person name="Simone D."/>
            <person name="Lopez-Fernandez M."/>
            <person name="Wu X."/>
            <person name="de Brujin I."/>
            <person name="Lundin D."/>
            <person name="Andersson A."/>
            <person name="Bertilsson S."/>
            <person name="Dopson M."/>
        </authorList>
    </citation>
    <scope>NUCLEOTIDE SEQUENCE</scope>
    <source>
        <strain evidence="1">MM415B01982</strain>
    </source>
</reference>
<accession>A0A6M3IF87</accession>
<name>A0A6M3IF87_9ZZZZ</name>
<sequence>MKKILLVLIVLCLAAGEALAISQATSSTTSTTAIVRARYYLNETTASFWTDAELLSWMNDAQIDIVSRTKSLQTTQVITLAANTHTYSITVSYLSIEGAVYSPTGGTSSGFYKQGLLRGHPAHVGHTSPREGPPKYYYEWKSDIGIYPPLGTIAGETVTLYAISRPAAMTSTTVSSIQTPAMFDRAIILYTVAQAFYKDKQYGKAGRFMAEYYAEIDRYRQDYVLRPKEPLEMQKD</sequence>
<protein>
    <submittedName>
        <fullName evidence="1">Uncharacterized protein</fullName>
    </submittedName>
</protein>
<organism evidence="1">
    <name type="scientific">viral metagenome</name>
    <dbReference type="NCBI Taxonomy" id="1070528"/>
    <lineage>
        <taxon>unclassified sequences</taxon>
        <taxon>metagenomes</taxon>
        <taxon>organismal metagenomes</taxon>
    </lineage>
</organism>
<dbReference type="InterPro" id="IPR056209">
    <property type="entry name" value="SU10_adaptor"/>
</dbReference>